<dbReference type="GeneID" id="19114290"/>
<dbReference type="RefSeq" id="XP_007675583.1">
    <property type="nucleotide sequence ID" value="XM_007677393.1"/>
</dbReference>
<dbReference type="KEGG" id="bcom:BAUCODRAFT_434874"/>
<dbReference type="Proteomes" id="UP000011761">
    <property type="component" value="Unassembled WGS sequence"/>
</dbReference>
<evidence type="ECO:0000313" key="1">
    <source>
        <dbReference type="EMBL" id="EMC96981.1"/>
    </source>
</evidence>
<sequence length="76" mass="7966">MEPPCTRRCTYIKDVVVLSKACLGSDAPTVRFHSIVTAGGDGTGWSAKYGHGSPPGCRKSAEAAMASCMEYRAGNV</sequence>
<gene>
    <name evidence="1" type="ORF">BAUCODRAFT_434874</name>
</gene>
<keyword evidence="2" id="KW-1185">Reference proteome</keyword>
<protein>
    <submittedName>
        <fullName evidence="1">Uncharacterized protein</fullName>
    </submittedName>
</protein>
<reference evidence="1 2" key="1">
    <citation type="journal article" date="2012" name="PLoS Pathog.">
        <title>Diverse lifestyles and strategies of plant pathogenesis encoded in the genomes of eighteen Dothideomycetes fungi.</title>
        <authorList>
            <person name="Ohm R.A."/>
            <person name="Feau N."/>
            <person name="Henrissat B."/>
            <person name="Schoch C.L."/>
            <person name="Horwitz B.A."/>
            <person name="Barry K.W."/>
            <person name="Condon B.J."/>
            <person name="Copeland A.C."/>
            <person name="Dhillon B."/>
            <person name="Glaser F."/>
            <person name="Hesse C.N."/>
            <person name="Kosti I."/>
            <person name="LaButti K."/>
            <person name="Lindquist E.A."/>
            <person name="Lucas S."/>
            <person name="Salamov A.A."/>
            <person name="Bradshaw R.E."/>
            <person name="Ciuffetti L."/>
            <person name="Hamelin R.C."/>
            <person name="Kema G.H.J."/>
            <person name="Lawrence C."/>
            <person name="Scott J.A."/>
            <person name="Spatafora J.W."/>
            <person name="Turgeon B.G."/>
            <person name="de Wit P.J.G.M."/>
            <person name="Zhong S."/>
            <person name="Goodwin S.B."/>
            <person name="Grigoriev I.V."/>
        </authorList>
    </citation>
    <scope>NUCLEOTIDE SEQUENCE [LARGE SCALE GENOMIC DNA]</scope>
    <source>
        <strain evidence="1 2">UAMH 10762</strain>
    </source>
</reference>
<dbReference type="EMBL" id="KB445554">
    <property type="protein sequence ID" value="EMC96981.1"/>
    <property type="molecule type" value="Genomic_DNA"/>
</dbReference>
<dbReference type="HOGENOM" id="CLU_2654112_0_0_1"/>
<dbReference type="AlphaFoldDB" id="M2MJX0"/>
<name>M2MJX0_BAUPA</name>
<proteinExistence type="predicted"/>
<evidence type="ECO:0000313" key="2">
    <source>
        <dbReference type="Proteomes" id="UP000011761"/>
    </source>
</evidence>
<organism evidence="1 2">
    <name type="scientific">Baudoinia panamericana (strain UAMH 10762)</name>
    <name type="common">Angels' share fungus</name>
    <name type="synonym">Baudoinia compniacensis (strain UAMH 10762)</name>
    <dbReference type="NCBI Taxonomy" id="717646"/>
    <lineage>
        <taxon>Eukaryota</taxon>
        <taxon>Fungi</taxon>
        <taxon>Dikarya</taxon>
        <taxon>Ascomycota</taxon>
        <taxon>Pezizomycotina</taxon>
        <taxon>Dothideomycetes</taxon>
        <taxon>Dothideomycetidae</taxon>
        <taxon>Mycosphaerellales</taxon>
        <taxon>Teratosphaeriaceae</taxon>
        <taxon>Baudoinia</taxon>
    </lineage>
</organism>
<accession>M2MJX0</accession>